<evidence type="ECO:0000313" key="2">
    <source>
        <dbReference type="Proteomes" id="UP000335636"/>
    </source>
</evidence>
<gene>
    <name evidence="1" type="ORF">MONAX_5E022606</name>
</gene>
<accession>A0A5E4CH69</accession>
<protein>
    <submittedName>
        <fullName evidence="1">Uncharacterized protein</fullName>
    </submittedName>
</protein>
<dbReference type="Proteomes" id="UP000335636">
    <property type="component" value="Unassembled WGS sequence"/>
</dbReference>
<reference evidence="1" key="1">
    <citation type="submission" date="2019-04" db="EMBL/GenBank/DDBJ databases">
        <authorList>
            <person name="Alioto T."/>
            <person name="Alioto T."/>
        </authorList>
    </citation>
    <scope>NUCLEOTIDE SEQUENCE [LARGE SCALE GENOMIC DNA]</scope>
</reference>
<feature type="non-terminal residue" evidence="1">
    <location>
        <position position="1"/>
    </location>
</feature>
<proteinExistence type="predicted"/>
<comment type="caution">
    <text evidence="1">The sequence shown here is derived from an EMBL/GenBank/DDBJ whole genome shotgun (WGS) entry which is preliminary data.</text>
</comment>
<dbReference type="AlphaFoldDB" id="A0A5E4CH69"/>
<keyword evidence="2" id="KW-1185">Reference proteome</keyword>
<evidence type="ECO:0000313" key="1">
    <source>
        <dbReference type="EMBL" id="VTJ81126.1"/>
    </source>
</evidence>
<dbReference type="EMBL" id="CABDUW010001387">
    <property type="protein sequence ID" value="VTJ81126.1"/>
    <property type="molecule type" value="Genomic_DNA"/>
</dbReference>
<sequence>GAWKNDMVLALVAGEKSEDAGARAWEAHFKRDAGADSAWLRRVGETLNDPAHVYLSLHVDVPGNSHTDAMVTSAT</sequence>
<feature type="non-terminal residue" evidence="1">
    <location>
        <position position="75"/>
    </location>
</feature>
<organism evidence="1 2">
    <name type="scientific">Marmota monax</name>
    <name type="common">Woodchuck</name>
    <dbReference type="NCBI Taxonomy" id="9995"/>
    <lineage>
        <taxon>Eukaryota</taxon>
        <taxon>Metazoa</taxon>
        <taxon>Chordata</taxon>
        <taxon>Craniata</taxon>
        <taxon>Vertebrata</taxon>
        <taxon>Euteleostomi</taxon>
        <taxon>Mammalia</taxon>
        <taxon>Eutheria</taxon>
        <taxon>Euarchontoglires</taxon>
        <taxon>Glires</taxon>
        <taxon>Rodentia</taxon>
        <taxon>Sciuromorpha</taxon>
        <taxon>Sciuridae</taxon>
        <taxon>Xerinae</taxon>
        <taxon>Marmotini</taxon>
        <taxon>Marmota</taxon>
    </lineage>
</organism>
<name>A0A5E4CH69_MARMO</name>